<evidence type="ECO:0000313" key="13">
    <source>
        <dbReference type="Proteomes" id="UP000218287"/>
    </source>
</evidence>
<dbReference type="SUPFAM" id="SSF161098">
    <property type="entry name" value="MetI-like"/>
    <property type="match status" value="1"/>
</dbReference>
<keyword evidence="4" id="KW-1003">Cell membrane</keyword>
<keyword evidence="5 9" id="KW-0812">Transmembrane</keyword>
<dbReference type="Gene3D" id="3.40.190.10">
    <property type="entry name" value="Periplasmic binding protein-like II"/>
    <property type="match status" value="2"/>
</dbReference>
<dbReference type="InterPro" id="IPR010065">
    <property type="entry name" value="AA_ABC_transptr_permease_3TM"/>
</dbReference>
<keyword evidence="7 9" id="KW-1133">Transmembrane helix</keyword>
<dbReference type="PROSITE" id="PS51257">
    <property type="entry name" value="PROKAR_LIPOPROTEIN"/>
    <property type="match status" value="1"/>
</dbReference>
<organism evidence="12 13">
    <name type="scientific">Anabaenopsis circularis NIES-21</name>
    <dbReference type="NCBI Taxonomy" id="1085406"/>
    <lineage>
        <taxon>Bacteria</taxon>
        <taxon>Bacillati</taxon>
        <taxon>Cyanobacteriota</taxon>
        <taxon>Cyanophyceae</taxon>
        <taxon>Nostocales</taxon>
        <taxon>Nodulariaceae</taxon>
        <taxon>Anabaenopsis</taxon>
    </lineage>
</organism>
<dbReference type="InterPro" id="IPR001638">
    <property type="entry name" value="Solute-binding_3/MltF_N"/>
</dbReference>
<keyword evidence="10" id="KW-0732">Signal</keyword>
<evidence type="ECO:0000256" key="3">
    <source>
        <dbReference type="ARBA" id="ARBA00022448"/>
    </source>
</evidence>
<evidence type="ECO:0000256" key="6">
    <source>
        <dbReference type="ARBA" id="ARBA00022970"/>
    </source>
</evidence>
<sequence>MIRLNFRRWWRWLLVVGLSCALLTGCSVNDSTGKTLRVATEPAFPPFEFQGAGGKLQGFSYDLMNAIASAANFKVSFQSIPFDGIIPAVQAKTIDAAISSITITKERAQTVDFSRPYFKAGLAIAVRNNNQDITSLDSLKNKKLAVQIGTTGAEKAKSIPGVQIRSFDSAPLALQELVNGNVDAVINDAPVTLYAINTGNLQGIKIIQQLLTEEYYGIVTAKNSLNLTLINDGLDRVLKNGEYSQIYKKWFKAEPPSLPAKSPFANQANGNKANLFTSLNVIWRAFPLLLQGALVTLQLTILSVVLGLVGGSLIGIVRLSLIKPVRWLARAYIDFFRGTPLLVQIFMIYFGIPALAQQLGFTLNFNPLVAGVLALSLNSAAYIAEIVRAGIQSIEPGQTEAAQSLGLSATETMVYVIFPQAFRRMIPPLGNEFISLLKDTSLVSVIGFEELLRKGQLIIAGNYRAFEIYVGIALVYLCLTLLSSQVFSKLEVWMNPLRRQKKYNINSFTNSP</sequence>
<dbReference type="InterPro" id="IPR043429">
    <property type="entry name" value="ArtM/GltK/GlnP/TcyL/YhdX-like"/>
</dbReference>
<dbReference type="InterPro" id="IPR035906">
    <property type="entry name" value="MetI-like_sf"/>
</dbReference>
<keyword evidence="3 9" id="KW-0813">Transport</keyword>
<feature type="transmembrane region" description="Helical" evidence="9">
    <location>
        <begin position="341"/>
        <end position="359"/>
    </location>
</feature>
<dbReference type="GO" id="GO:0006865">
    <property type="term" value="P:amino acid transport"/>
    <property type="evidence" value="ECO:0007669"/>
    <property type="project" value="UniProtKB-KW"/>
</dbReference>
<feature type="chain" id="PRO_5012825711" evidence="10">
    <location>
        <begin position="22"/>
        <end position="512"/>
    </location>
</feature>
<comment type="similarity">
    <text evidence="2">Belongs to the binding-protein-dependent transport system permease family. HisMQ subfamily.</text>
</comment>
<dbReference type="InterPro" id="IPR001320">
    <property type="entry name" value="Iontro_rcpt_C"/>
</dbReference>
<evidence type="ECO:0000256" key="5">
    <source>
        <dbReference type="ARBA" id="ARBA00022692"/>
    </source>
</evidence>
<feature type="transmembrane region" description="Helical" evidence="9">
    <location>
        <begin position="299"/>
        <end position="321"/>
    </location>
</feature>
<feature type="transmembrane region" description="Helical" evidence="9">
    <location>
        <begin position="365"/>
        <end position="384"/>
    </location>
</feature>
<feature type="transmembrane region" description="Helical" evidence="9">
    <location>
        <begin position="468"/>
        <end position="487"/>
    </location>
</feature>
<evidence type="ECO:0000256" key="10">
    <source>
        <dbReference type="SAM" id="SignalP"/>
    </source>
</evidence>
<evidence type="ECO:0000256" key="1">
    <source>
        <dbReference type="ARBA" id="ARBA00004651"/>
    </source>
</evidence>
<dbReference type="PROSITE" id="PS50928">
    <property type="entry name" value="ABC_TM1"/>
    <property type="match status" value="1"/>
</dbReference>
<dbReference type="Pfam" id="PF00528">
    <property type="entry name" value="BPD_transp_1"/>
    <property type="match status" value="1"/>
</dbReference>
<dbReference type="GO" id="GO:0043190">
    <property type="term" value="C:ATP-binding cassette (ABC) transporter complex"/>
    <property type="evidence" value="ECO:0007669"/>
    <property type="project" value="InterPro"/>
</dbReference>
<name>A0A1Z4GIA9_9CYAN</name>
<evidence type="ECO:0000259" key="11">
    <source>
        <dbReference type="PROSITE" id="PS50928"/>
    </source>
</evidence>
<dbReference type="OrthoDB" id="9774451at2"/>
<dbReference type="InterPro" id="IPR000515">
    <property type="entry name" value="MetI-like"/>
</dbReference>
<dbReference type="PANTHER" id="PTHR30614:SF20">
    <property type="entry name" value="GLUTAMINE TRANSPORT SYSTEM PERMEASE PROTEIN GLNP"/>
    <property type="match status" value="1"/>
</dbReference>
<comment type="subcellular location">
    <subcellularLocation>
        <location evidence="1 9">Cell membrane</location>
        <topology evidence="1 9">Multi-pass membrane protein</topology>
    </subcellularLocation>
</comment>
<dbReference type="CDD" id="cd13624">
    <property type="entry name" value="PBP2_Arg_Lys_His"/>
    <property type="match status" value="1"/>
</dbReference>
<evidence type="ECO:0000256" key="9">
    <source>
        <dbReference type="RuleBase" id="RU363032"/>
    </source>
</evidence>
<feature type="signal peptide" evidence="10">
    <location>
        <begin position="1"/>
        <end position="21"/>
    </location>
</feature>
<dbReference type="Proteomes" id="UP000218287">
    <property type="component" value="Chromosome"/>
</dbReference>
<evidence type="ECO:0000256" key="4">
    <source>
        <dbReference type="ARBA" id="ARBA00022475"/>
    </source>
</evidence>
<dbReference type="GO" id="GO:0015276">
    <property type="term" value="F:ligand-gated monoatomic ion channel activity"/>
    <property type="evidence" value="ECO:0007669"/>
    <property type="project" value="InterPro"/>
</dbReference>
<dbReference type="NCBIfam" id="TIGR01726">
    <property type="entry name" value="HEQRo_perm_3TM"/>
    <property type="match status" value="1"/>
</dbReference>
<keyword evidence="13" id="KW-1185">Reference proteome</keyword>
<reference evidence="12 13" key="1">
    <citation type="submission" date="2017-06" db="EMBL/GenBank/DDBJ databases">
        <title>Genome sequencing of cyanobaciteial culture collection at National Institute for Environmental Studies (NIES).</title>
        <authorList>
            <person name="Hirose Y."/>
            <person name="Shimura Y."/>
            <person name="Fujisawa T."/>
            <person name="Nakamura Y."/>
            <person name="Kawachi M."/>
        </authorList>
    </citation>
    <scope>NUCLEOTIDE SEQUENCE [LARGE SCALE GENOMIC DNA]</scope>
    <source>
        <strain evidence="12 13">NIES-21</strain>
    </source>
</reference>
<feature type="domain" description="ABC transmembrane type-1" evidence="11">
    <location>
        <begin position="293"/>
        <end position="487"/>
    </location>
</feature>
<evidence type="ECO:0000256" key="8">
    <source>
        <dbReference type="ARBA" id="ARBA00023136"/>
    </source>
</evidence>
<dbReference type="SMART" id="SM00079">
    <property type="entry name" value="PBPe"/>
    <property type="match status" value="1"/>
</dbReference>
<evidence type="ECO:0000256" key="2">
    <source>
        <dbReference type="ARBA" id="ARBA00010072"/>
    </source>
</evidence>
<dbReference type="EMBL" id="AP018174">
    <property type="protein sequence ID" value="BAY17215.1"/>
    <property type="molecule type" value="Genomic_DNA"/>
</dbReference>
<accession>A0A1Z4GIA9</accession>
<dbReference type="CDD" id="cd06261">
    <property type="entry name" value="TM_PBP2"/>
    <property type="match status" value="1"/>
</dbReference>
<dbReference type="FunFam" id="1.10.3720.10:FF:000033">
    <property type="entry name" value="Polar amino acid ABC transporter permease"/>
    <property type="match status" value="1"/>
</dbReference>
<evidence type="ECO:0000256" key="7">
    <source>
        <dbReference type="ARBA" id="ARBA00022989"/>
    </source>
</evidence>
<keyword evidence="8 9" id="KW-0472">Membrane</keyword>
<protein>
    <submittedName>
        <fullName evidence="12">Polar amino acid ABC transporter inner membrane subunit</fullName>
    </submittedName>
</protein>
<dbReference type="SMART" id="SM00062">
    <property type="entry name" value="PBPb"/>
    <property type="match status" value="1"/>
</dbReference>
<dbReference type="Gene3D" id="1.10.3720.10">
    <property type="entry name" value="MetI-like"/>
    <property type="match status" value="1"/>
</dbReference>
<keyword evidence="6" id="KW-0029">Amino-acid transport</keyword>
<dbReference type="PANTHER" id="PTHR30614">
    <property type="entry name" value="MEMBRANE COMPONENT OF AMINO ACID ABC TRANSPORTER"/>
    <property type="match status" value="1"/>
</dbReference>
<dbReference type="AlphaFoldDB" id="A0A1Z4GIA9"/>
<evidence type="ECO:0000313" key="12">
    <source>
        <dbReference type="EMBL" id="BAY17215.1"/>
    </source>
</evidence>
<gene>
    <name evidence="12" type="ORF">NIES21_30500</name>
</gene>
<proteinExistence type="inferred from homology"/>
<dbReference type="SUPFAM" id="SSF53850">
    <property type="entry name" value="Periplasmic binding protein-like II"/>
    <property type="match status" value="1"/>
</dbReference>
<dbReference type="Pfam" id="PF00497">
    <property type="entry name" value="SBP_bac_3"/>
    <property type="match status" value="1"/>
</dbReference>